<name>A0A927BRJ4_9BACL</name>
<reference evidence="1" key="1">
    <citation type="submission" date="2020-09" db="EMBL/GenBank/DDBJ databases">
        <title>A novel bacterium of genus Paenibacillus, isolated from South China Sea.</title>
        <authorList>
            <person name="Huang H."/>
            <person name="Mo K."/>
            <person name="Hu Y."/>
        </authorList>
    </citation>
    <scope>NUCLEOTIDE SEQUENCE</scope>
    <source>
        <strain evidence="1">IB182496</strain>
    </source>
</reference>
<gene>
    <name evidence="1" type="ORF">IDH44_09665</name>
</gene>
<comment type="caution">
    <text evidence="1">The sequence shown here is derived from an EMBL/GenBank/DDBJ whole genome shotgun (WGS) entry which is preliminary data.</text>
</comment>
<evidence type="ECO:0000313" key="1">
    <source>
        <dbReference type="EMBL" id="MBD2845456.1"/>
    </source>
</evidence>
<sequence length="144" mass="16910">MTIESFSLFFDAEQRVATRNTKVHHIINFFTFLTEVKKSALTFGVSDLSSFLISTKVLKKDSEAGAAKPLNIEDIILIRNFLKNDYRKLFLFEMVYQYGFEFDDLVQCTEDNYDFDLGVVSWQVQLEFLFQCQDMQRTPLMHSF</sequence>
<dbReference type="EMBL" id="JACXIZ010000015">
    <property type="protein sequence ID" value="MBD2845456.1"/>
    <property type="molecule type" value="Genomic_DNA"/>
</dbReference>
<evidence type="ECO:0000313" key="2">
    <source>
        <dbReference type="Proteomes" id="UP000621560"/>
    </source>
</evidence>
<proteinExistence type="predicted"/>
<dbReference type="RefSeq" id="WP_190917077.1">
    <property type="nucleotide sequence ID" value="NZ_JACXIZ010000015.1"/>
</dbReference>
<protein>
    <submittedName>
        <fullName evidence="1">Uncharacterized protein</fullName>
    </submittedName>
</protein>
<keyword evidence="2" id="KW-1185">Reference proteome</keyword>
<dbReference type="AlphaFoldDB" id="A0A927BRJ4"/>
<dbReference type="Proteomes" id="UP000621560">
    <property type="component" value="Unassembled WGS sequence"/>
</dbReference>
<organism evidence="1 2">
    <name type="scientific">Paenibacillus sabuli</name>
    <dbReference type="NCBI Taxonomy" id="2772509"/>
    <lineage>
        <taxon>Bacteria</taxon>
        <taxon>Bacillati</taxon>
        <taxon>Bacillota</taxon>
        <taxon>Bacilli</taxon>
        <taxon>Bacillales</taxon>
        <taxon>Paenibacillaceae</taxon>
        <taxon>Paenibacillus</taxon>
    </lineage>
</organism>
<accession>A0A927BRJ4</accession>